<organism evidence="2 3">
    <name type="scientific">Phocaeicola plebeius (strain DSM 17135 / JCM 12973 / CCUG 54634 / M2)</name>
    <name type="common">Bacteroides plebeius</name>
    <dbReference type="NCBI Taxonomy" id="484018"/>
    <lineage>
        <taxon>Bacteria</taxon>
        <taxon>Pseudomonadati</taxon>
        <taxon>Bacteroidota</taxon>
        <taxon>Bacteroidia</taxon>
        <taxon>Bacteroidales</taxon>
        <taxon>Bacteroidaceae</taxon>
        <taxon>Phocaeicola</taxon>
    </lineage>
</organism>
<protein>
    <recommendedName>
        <fullName evidence="4">Transglutaminase domain-containing protein</fullName>
    </recommendedName>
</protein>
<dbReference type="AlphaFoldDB" id="B5D259"/>
<accession>B5D259</accession>
<comment type="caution">
    <text evidence="2">The sequence shown here is derived from an EMBL/GenBank/DDBJ whole genome shotgun (WGS) entry which is preliminary data.</text>
</comment>
<dbReference type="Proteomes" id="UP000003452">
    <property type="component" value="Unassembled WGS sequence"/>
</dbReference>
<evidence type="ECO:0000313" key="3">
    <source>
        <dbReference type="Proteomes" id="UP000003452"/>
    </source>
</evidence>
<evidence type="ECO:0000256" key="1">
    <source>
        <dbReference type="SAM" id="SignalP"/>
    </source>
</evidence>
<dbReference type="OrthoDB" id="9816224at2"/>
<evidence type="ECO:0008006" key="4">
    <source>
        <dbReference type="Google" id="ProtNLM"/>
    </source>
</evidence>
<feature type="signal peptide" evidence="1">
    <location>
        <begin position="1"/>
        <end position="20"/>
    </location>
</feature>
<proteinExistence type="predicted"/>
<gene>
    <name evidence="2" type="ORF">BACPLE_03062</name>
</gene>
<keyword evidence="1" id="KW-0732">Signal</keyword>
<reference evidence="2 3" key="1">
    <citation type="submission" date="2008-08" db="EMBL/GenBank/DDBJ databases">
        <title>Draft genome sequence of Bacteroides plebeius (DSM 17135).</title>
        <authorList>
            <person name="Sudarsanam P."/>
            <person name="Ley R."/>
            <person name="Guruge J."/>
            <person name="Turnbaugh P.J."/>
            <person name="Mahowald M."/>
            <person name="Liep D."/>
            <person name="Gordon J."/>
        </authorList>
    </citation>
    <scope>NUCLEOTIDE SEQUENCE [LARGE SCALE GENOMIC DNA]</scope>
    <source>
        <strain evidence="3">DSM 17135 / JCM 12973 / M2</strain>
    </source>
</reference>
<name>B5D259_PHOPM</name>
<dbReference type="HOGENOM" id="CLU_042245_0_0_10"/>
<dbReference type="eggNOG" id="COG1305">
    <property type="taxonomic scope" value="Bacteria"/>
</dbReference>
<dbReference type="EMBL" id="ABQC02000023">
    <property type="protein sequence ID" value="EDY94652.1"/>
    <property type="molecule type" value="Genomic_DNA"/>
</dbReference>
<sequence length="491" mass="56946">MMKRLIILSISYIFLSPIYAQEKSPEEIFREFKQQQIASYKDFRKEVNNRYTEFMRGKWDWFNSESSIEDMENKVKPMPAPSAPDEKEINELKKAFLEHGKVISIHKKKKAQPMPLSPIEETIQRDEVFQFYAYGTQMKVRIGTSSKYQLNGTTENDVADMWMHLSDKSFNNLIYDCLQLRKEHNLCDWAYLNTLKELSQAYYGENSNEAVVLQTFLFNQSGYKTRIGRSRSNKLYMMIASPNTIYGKAYFKIKDDAFYPLDYKETGLYIFAHEYPGEEGLSLSIDKEQLFDIAASDVHKIESKAADSLHIDIKFNSNLMNFYHSYPQSHINNDEMTKWTIYASTPISESVKKQLYPALRSKIEGKTETEAANILIGFVQTAFEYQLDEVVWGQDRPFFPEETLFYPFSDCEDRAALFSNLIRDLLGLDTVLLYYPGHLAMAVRFNSKVEGKTLLIDGNEYTYCEPTCSSYAPVGWCPTQLASTKPVIIKY</sequence>
<dbReference type="GeneID" id="43185780"/>
<reference evidence="2 3" key="2">
    <citation type="submission" date="2008-08" db="EMBL/GenBank/DDBJ databases">
        <authorList>
            <person name="Fulton L."/>
            <person name="Clifton S."/>
            <person name="Fulton B."/>
            <person name="Xu J."/>
            <person name="Minx P."/>
            <person name="Pepin K.H."/>
            <person name="Johnson M."/>
            <person name="Thiruvilangam P."/>
            <person name="Bhonagiri V."/>
            <person name="Nash W.E."/>
            <person name="Mardis E.R."/>
            <person name="Wilson R.K."/>
        </authorList>
    </citation>
    <scope>NUCLEOTIDE SEQUENCE [LARGE SCALE GENOMIC DNA]</scope>
    <source>
        <strain evidence="3">DSM 17135 / JCM 12973 / M2</strain>
    </source>
</reference>
<feature type="chain" id="PRO_5002830942" description="Transglutaminase domain-containing protein" evidence="1">
    <location>
        <begin position="21"/>
        <end position="491"/>
    </location>
</feature>
<dbReference type="RefSeq" id="WP_007563142.1">
    <property type="nucleotide sequence ID" value="NZ_DS990133.1"/>
</dbReference>
<evidence type="ECO:0000313" key="2">
    <source>
        <dbReference type="EMBL" id="EDY94652.1"/>
    </source>
</evidence>